<dbReference type="RefSeq" id="WP_126825788.1">
    <property type="nucleotide sequence ID" value="NZ_JBHLWU010000001.1"/>
</dbReference>
<dbReference type="EMBL" id="NGJZ01000003">
    <property type="protein sequence ID" value="RSU06471.1"/>
    <property type="molecule type" value="Genomic_DNA"/>
</dbReference>
<reference evidence="3 4" key="1">
    <citation type="submission" date="2017-05" db="EMBL/GenBank/DDBJ databases">
        <title>Vagococcus spp. assemblies.</title>
        <authorList>
            <person name="Gulvik C.A."/>
        </authorList>
    </citation>
    <scope>NUCLEOTIDE SEQUENCE [LARGE SCALE GENOMIC DNA]</scope>
    <source>
        <strain evidence="3 4">DSM 24756</strain>
    </source>
</reference>
<organism evidence="3 4">
    <name type="scientific">Vagococcus entomophilus</name>
    <dbReference type="NCBI Taxonomy" id="1160095"/>
    <lineage>
        <taxon>Bacteria</taxon>
        <taxon>Bacillati</taxon>
        <taxon>Bacillota</taxon>
        <taxon>Bacilli</taxon>
        <taxon>Lactobacillales</taxon>
        <taxon>Enterococcaceae</taxon>
        <taxon>Vagococcus</taxon>
    </lineage>
</organism>
<keyword evidence="2" id="KW-1133">Transmembrane helix</keyword>
<dbReference type="AlphaFoldDB" id="A0A430AFH1"/>
<feature type="transmembrane region" description="Helical" evidence="2">
    <location>
        <begin position="277"/>
        <end position="297"/>
    </location>
</feature>
<comment type="caution">
    <text evidence="3">The sequence shown here is derived from an EMBL/GenBank/DDBJ whole genome shotgun (WGS) entry which is preliminary data.</text>
</comment>
<name>A0A430AFH1_9ENTE</name>
<proteinExistence type="predicted"/>
<gene>
    <name evidence="3" type="ORF">CBF30_09455</name>
</gene>
<feature type="transmembrane region" description="Helical" evidence="2">
    <location>
        <begin position="219"/>
        <end position="239"/>
    </location>
</feature>
<feature type="compositionally biased region" description="Basic and acidic residues" evidence="1">
    <location>
        <begin position="57"/>
        <end position="67"/>
    </location>
</feature>
<feature type="transmembrane region" description="Helical" evidence="2">
    <location>
        <begin position="246"/>
        <end position="265"/>
    </location>
</feature>
<dbReference type="Proteomes" id="UP000288669">
    <property type="component" value="Unassembled WGS sequence"/>
</dbReference>
<keyword evidence="2" id="KW-0812">Transmembrane</keyword>
<evidence type="ECO:0000313" key="3">
    <source>
        <dbReference type="EMBL" id="RSU06471.1"/>
    </source>
</evidence>
<keyword evidence="2" id="KW-0472">Membrane</keyword>
<feature type="compositionally biased region" description="Polar residues" evidence="1">
    <location>
        <begin position="46"/>
        <end position="55"/>
    </location>
</feature>
<feature type="transmembrane region" description="Helical" evidence="2">
    <location>
        <begin position="146"/>
        <end position="164"/>
    </location>
</feature>
<feature type="transmembrane region" description="Helical" evidence="2">
    <location>
        <begin position="123"/>
        <end position="140"/>
    </location>
</feature>
<evidence type="ECO:0000256" key="2">
    <source>
        <dbReference type="SAM" id="Phobius"/>
    </source>
</evidence>
<feature type="region of interest" description="Disordered" evidence="1">
    <location>
        <begin position="33"/>
        <end position="67"/>
    </location>
</feature>
<evidence type="ECO:0000313" key="4">
    <source>
        <dbReference type="Proteomes" id="UP000288669"/>
    </source>
</evidence>
<protein>
    <submittedName>
        <fullName evidence="3">Uncharacterized protein</fullName>
    </submittedName>
</protein>
<evidence type="ECO:0000256" key="1">
    <source>
        <dbReference type="SAM" id="MobiDB-lite"/>
    </source>
</evidence>
<keyword evidence="4" id="KW-1185">Reference proteome</keyword>
<feature type="transmembrane region" description="Helical" evidence="2">
    <location>
        <begin position="176"/>
        <end position="199"/>
    </location>
</feature>
<sequence>MKRCEYCGKEIEQEVEVCPFCKEKQGIEKTGDAQIIPLKKAEKQSEQMSNPTGSDSTAEKTEQKKSEKKQAEKVVEFKMEQVEQNFKARCFKLGSKLLKATRQYSLFFVETLKQPTSKRKQDPLYTGIISFVLLAFFMALTVSRSIVLFVSGLFSLVFSKTGVLSTEYSTGMLTQLFPKFFFIFFGIILTFLIMIMTGYIVSTKVFDLKQNFWEYCNQFAALCSSALLISVLTVISSLLAKNASELTILGMIVVIIVLVTAQVRLMFKSGELSLKPYVFYTVVLAQIVQNLLIYYILQGVMRGIISSYIGA</sequence>
<accession>A0A430AFH1</accession>